<feature type="transmembrane region" description="Helical" evidence="12">
    <location>
        <begin position="171"/>
        <end position="194"/>
    </location>
</feature>
<evidence type="ECO:0000256" key="9">
    <source>
        <dbReference type="ARBA" id="ARBA00023065"/>
    </source>
</evidence>
<evidence type="ECO:0000256" key="13">
    <source>
        <dbReference type="RuleBase" id="RU000483"/>
    </source>
</evidence>
<evidence type="ECO:0000256" key="6">
    <source>
        <dbReference type="ARBA" id="ARBA00022692"/>
    </source>
</evidence>
<evidence type="ECO:0000256" key="8">
    <source>
        <dbReference type="ARBA" id="ARBA00022989"/>
    </source>
</evidence>
<keyword evidence="9 12" id="KW-0406">Ion transport</keyword>
<keyword evidence="15" id="KW-1185">Reference proteome</keyword>
<feature type="transmembrane region" description="Helical" evidence="12">
    <location>
        <begin position="20"/>
        <end position="43"/>
    </location>
</feature>
<dbReference type="NCBIfam" id="TIGR01131">
    <property type="entry name" value="ATP_synt_6_or_A"/>
    <property type="match status" value="1"/>
</dbReference>
<protein>
    <recommendedName>
        <fullName evidence="12 13">ATP synthase subunit a</fullName>
    </recommendedName>
    <alternativeName>
        <fullName evidence="12">ATP synthase F0 sector subunit a</fullName>
    </alternativeName>
    <alternativeName>
        <fullName evidence="12">F-ATPase subunit 6</fullName>
    </alternativeName>
</protein>
<evidence type="ECO:0000256" key="12">
    <source>
        <dbReference type="HAMAP-Rule" id="MF_01393"/>
    </source>
</evidence>
<dbReference type="PANTHER" id="PTHR42823">
    <property type="entry name" value="ATP SYNTHASE SUBUNIT A, CHLOROPLASTIC"/>
    <property type="match status" value="1"/>
</dbReference>
<dbReference type="SUPFAM" id="SSF81336">
    <property type="entry name" value="F1F0 ATP synthase subunit A"/>
    <property type="match status" value="1"/>
</dbReference>
<reference evidence="14 15" key="1">
    <citation type="submission" date="2017-03" db="EMBL/GenBank/DDBJ databases">
        <authorList>
            <person name="Afonso C.L."/>
            <person name="Miller P.J."/>
            <person name="Scott M.A."/>
            <person name="Spackman E."/>
            <person name="Goraichik I."/>
            <person name="Dimitrov K.M."/>
            <person name="Suarez D.L."/>
            <person name="Swayne D.E."/>
        </authorList>
    </citation>
    <scope>NUCLEOTIDE SEQUENCE [LARGE SCALE GENOMIC DNA]</scope>
    <source>
        <strain evidence="14">PRJEB14757</strain>
    </source>
</reference>
<evidence type="ECO:0000256" key="3">
    <source>
        <dbReference type="ARBA" id="ARBA00022448"/>
    </source>
</evidence>
<dbReference type="CDD" id="cd00310">
    <property type="entry name" value="ATP-synt_Fo_a_6"/>
    <property type="match status" value="1"/>
</dbReference>
<dbReference type="RefSeq" id="WP_080807652.1">
    <property type="nucleotide sequence ID" value="NZ_LT828558.1"/>
</dbReference>
<dbReference type="STRING" id="1246637.MTBBW1_2130025"/>
<keyword evidence="8 12" id="KW-1133">Transmembrane helix</keyword>
<keyword evidence="5 12" id="KW-0138">CF(0)</keyword>
<evidence type="ECO:0000256" key="5">
    <source>
        <dbReference type="ARBA" id="ARBA00022547"/>
    </source>
</evidence>
<evidence type="ECO:0000256" key="2">
    <source>
        <dbReference type="ARBA" id="ARBA00006810"/>
    </source>
</evidence>
<feature type="transmembrane region" description="Helical" evidence="12">
    <location>
        <begin position="111"/>
        <end position="133"/>
    </location>
</feature>
<dbReference type="GO" id="GO:0046933">
    <property type="term" value="F:proton-transporting ATP synthase activity, rotational mechanism"/>
    <property type="evidence" value="ECO:0007669"/>
    <property type="project" value="UniProtKB-UniRule"/>
</dbReference>
<keyword evidence="11 12" id="KW-0066">ATP synthesis</keyword>
<dbReference type="InterPro" id="IPR023011">
    <property type="entry name" value="ATP_synth_F0_asu_AS"/>
</dbReference>
<evidence type="ECO:0000256" key="7">
    <source>
        <dbReference type="ARBA" id="ARBA00022781"/>
    </source>
</evidence>
<evidence type="ECO:0000256" key="11">
    <source>
        <dbReference type="ARBA" id="ARBA00023310"/>
    </source>
</evidence>
<evidence type="ECO:0000256" key="1">
    <source>
        <dbReference type="ARBA" id="ARBA00004141"/>
    </source>
</evidence>
<keyword evidence="6 12" id="KW-0812">Transmembrane</keyword>
<dbReference type="PROSITE" id="PS00449">
    <property type="entry name" value="ATPASE_A"/>
    <property type="match status" value="1"/>
</dbReference>
<keyword evidence="3 12" id="KW-0813">Transport</keyword>
<feature type="transmembrane region" description="Helical" evidence="12">
    <location>
        <begin position="201"/>
        <end position="221"/>
    </location>
</feature>
<evidence type="ECO:0000256" key="10">
    <source>
        <dbReference type="ARBA" id="ARBA00023136"/>
    </source>
</evidence>
<evidence type="ECO:0000313" key="14">
    <source>
        <dbReference type="EMBL" id="SLM30130.1"/>
    </source>
</evidence>
<dbReference type="GO" id="GO:0005886">
    <property type="term" value="C:plasma membrane"/>
    <property type="evidence" value="ECO:0007669"/>
    <property type="project" value="UniProtKB-SubCell"/>
</dbReference>
<keyword evidence="4 12" id="KW-1003">Cell membrane</keyword>
<dbReference type="EMBL" id="FWEV01000128">
    <property type="protein sequence ID" value="SLM30130.1"/>
    <property type="molecule type" value="Genomic_DNA"/>
</dbReference>
<dbReference type="Gene3D" id="1.20.120.220">
    <property type="entry name" value="ATP synthase, F0 complex, subunit A"/>
    <property type="match status" value="1"/>
</dbReference>
<keyword evidence="7 12" id="KW-0375">Hydrogen ion transport</keyword>
<accession>A0A1W1HCC3</accession>
<organism evidence="14 15">
    <name type="scientific">Desulfamplus magnetovallimortis</name>
    <dbReference type="NCBI Taxonomy" id="1246637"/>
    <lineage>
        <taxon>Bacteria</taxon>
        <taxon>Pseudomonadati</taxon>
        <taxon>Thermodesulfobacteriota</taxon>
        <taxon>Desulfobacteria</taxon>
        <taxon>Desulfobacterales</taxon>
        <taxon>Desulfobacteraceae</taxon>
        <taxon>Desulfamplus</taxon>
    </lineage>
</organism>
<comment type="similarity">
    <text evidence="2 12 13">Belongs to the ATPase A chain family.</text>
</comment>
<dbReference type="InterPro" id="IPR035908">
    <property type="entry name" value="F0_ATP_A_sf"/>
</dbReference>
<feature type="transmembrane region" description="Helical" evidence="12">
    <location>
        <begin position="80"/>
        <end position="105"/>
    </location>
</feature>
<dbReference type="InterPro" id="IPR045082">
    <property type="entry name" value="ATP_syn_F0_a_bact/chloroplast"/>
</dbReference>
<keyword evidence="10 12" id="KW-0472">Membrane</keyword>
<dbReference type="InterPro" id="IPR000568">
    <property type="entry name" value="ATP_synth_F0_asu"/>
</dbReference>
<comment type="function">
    <text evidence="12 13">Key component of the proton channel; it plays a direct role in the translocation of protons across the membrane.</text>
</comment>
<dbReference type="PRINTS" id="PR00123">
    <property type="entry name" value="ATPASEA"/>
</dbReference>
<dbReference type="PANTHER" id="PTHR42823:SF3">
    <property type="entry name" value="ATP SYNTHASE SUBUNIT A, CHLOROPLASTIC"/>
    <property type="match status" value="1"/>
</dbReference>
<name>A0A1W1HCC3_9BACT</name>
<dbReference type="GO" id="GO:0045259">
    <property type="term" value="C:proton-transporting ATP synthase complex"/>
    <property type="evidence" value="ECO:0007669"/>
    <property type="project" value="UniProtKB-KW"/>
</dbReference>
<dbReference type="Proteomes" id="UP000191931">
    <property type="component" value="Unassembled WGS sequence"/>
</dbReference>
<dbReference type="AlphaFoldDB" id="A0A1W1HCC3"/>
<evidence type="ECO:0000313" key="15">
    <source>
        <dbReference type="Proteomes" id="UP000191931"/>
    </source>
</evidence>
<gene>
    <name evidence="12 14" type="primary">atpB</name>
    <name evidence="14" type="ORF">MTBBW1_2130025</name>
</gene>
<feature type="transmembrane region" description="Helical" evidence="12">
    <location>
        <begin position="145"/>
        <end position="165"/>
    </location>
</feature>
<dbReference type="HAMAP" id="MF_01393">
    <property type="entry name" value="ATP_synth_a_bact"/>
    <property type="match status" value="1"/>
</dbReference>
<evidence type="ECO:0000256" key="4">
    <source>
        <dbReference type="ARBA" id="ARBA00022475"/>
    </source>
</evidence>
<sequence length="229" mass="25583">MEHPYLFFVKLFEAIGLDHFAHANVHVIYMWVVMAILILFGWLAGKKTQMIPEPVQNVFEVLVSGLEEFMVEITGEEGRWLFPLAASIFLFVFIGNLVGLIPGFFPPTANLNTTGALALVTVVFTHVIGIKYHGANYYKHFIGPVWWMIPIILPIELIGHAARILSLSFRLFGNMMGHELVLGILFALAGAFFAPLPIMALGIFVALVQAFVFFLLSVMYFTGAMEHAH</sequence>
<dbReference type="GO" id="GO:0042777">
    <property type="term" value="P:proton motive force-driven plasma membrane ATP synthesis"/>
    <property type="evidence" value="ECO:0007669"/>
    <property type="project" value="TreeGrafter"/>
</dbReference>
<comment type="subcellular location">
    <subcellularLocation>
        <location evidence="12 13">Cell membrane</location>
        <topology evidence="12 13">Multi-pass membrane protein</topology>
    </subcellularLocation>
    <subcellularLocation>
        <location evidence="1">Membrane</location>
        <topology evidence="1">Multi-pass membrane protein</topology>
    </subcellularLocation>
</comment>
<proteinExistence type="inferred from homology"/>
<dbReference type="Pfam" id="PF00119">
    <property type="entry name" value="ATP-synt_A"/>
    <property type="match status" value="1"/>
</dbReference>
<dbReference type="OrthoDB" id="9789241at2"/>